<dbReference type="InterPro" id="IPR012677">
    <property type="entry name" value="Nucleotide-bd_a/b_plait_sf"/>
</dbReference>
<name>A0A0N0VH27_LEPPY</name>
<dbReference type="VEuPathDB" id="TriTrypDB:LpyrH10_03_4380"/>
<reference evidence="7 8" key="1">
    <citation type="submission" date="2015-07" db="EMBL/GenBank/DDBJ databases">
        <title>High-quality genome of monoxenous trypanosomatid Leptomonas pyrrhocoris.</title>
        <authorList>
            <person name="Flegontov P."/>
            <person name="Butenko A."/>
            <person name="Firsov S."/>
            <person name="Vlcek C."/>
            <person name="Logacheva M.D."/>
            <person name="Field M."/>
            <person name="Filatov D."/>
            <person name="Flegontova O."/>
            <person name="Gerasimov E."/>
            <person name="Jackson A.P."/>
            <person name="Kelly S."/>
            <person name="Opperdoes F."/>
            <person name="O'Reilly A."/>
            <person name="Votypka J."/>
            <person name="Yurchenko V."/>
            <person name="Lukes J."/>
        </authorList>
    </citation>
    <scope>NUCLEOTIDE SEQUENCE [LARGE SCALE GENOMIC DNA]</scope>
    <source>
        <strain evidence="7">H10</strain>
    </source>
</reference>
<dbReference type="SUPFAM" id="SSF57756">
    <property type="entry name" value="Retrovirus zinc finger-like domains"/>
    <property type="match status" value="1"/>
</dbReference>
<feature type="domain" description="RRM" evidence="5">
    <location>
        <begin position="136"/>
        <end position="217"/>
    </location>
</feature>
<protein>
    <submittedName>
        <fullName evidence="7">Putative RNA-binding protein</fullName>
    </submittedName>
</protein>
<keyword evidence="8" id="KW-1185">Reference proteome</keyword>
<evidence type="ECO:0000256" key="4">
    <source>
        <dbReference type="SAM" id="MobiDB-lite"/>
    </source>
</evidence>
<dbReference type="GO" id="GO:0005737">
    <property type="term" value="C:cytoplasm"/>
    <property type="evidence" value="ECO:0007669"/>
    <property type="project" value="TreeGrafter"/>
</dbReference>
<evidence type="ECO:0000256" key="3">
    <source>
        <dbReference type="PROSITE-ProRule" id="PRU00176"/>
    </source>
</evidence>
<dbReference type="GO" id="GO:0008270">
    <property type="term" value="F:zinc ion binding"/>
    <property type="evidence" value="ECO:0007669"/>
    <property type="project" value="UniProtKB-KW"/>
</dbReference>
<keyword evidence="2" id="KW-0862">Zinc</keyword>
<dbReference type="GeneID" id="26902582"/>
<evidence type="ECO:0000256" key="1">
    <source>
        <dbReference type="ARBA" id="ARBA00022884"/>
    </source>
</evidence>
<dbReference type="PANTHER" id="PTHR23003">
    <property type="entry name" value="RNA RECOGNITION MOTIF RRM DOMAIN CONTAINING PROTEIN"/>
    <property type="match status" value="1"/>
</dbReference>
<dbReference type="InterPro" id="IPR001878">
    <property type="entry name" value="Znf_CCHC"/>
</dbReference>
<dbReference type="SUPFAM" id="SSF54928">
    <property type="entry name" value="RNA-binding domain, RBD"/>
    <property type="match status" value="3"/>
</dbReference>
<keyword evidence="2" id="KW-0479">Metal-binding</keyword>
<feature type="region of interest" description="Disordered" evidence="4">
    <location>
        <begin position="101"/>
        <end position="131"/>
    </location>
</feature>
<accession>A0A0N0VH27</accession>
<dbReference type="PROSITE" id="PS50158">
    <property type="entry name" value="ZF_CCHC"/>
    <property type="match status" value="1"/>
</dbReference>
<gene>
    <name evidence="7" type="ORF">ABB37_02287</name>
</gene>
<evidence type="ECO:0000256" key="2">
    <source>
        <dbReference type="PROSITE-ProRule" id="PRU00047"/>
    </source>
</evidence>
<dbReference type="Pfam" id="PF00076">
    <property type="entry name" value="RRM_1"/>
    <property type="match status" value="3"/>
</dbReference>
<feature type="domain" description="CCHC-type" evidence="6">
    <location>
        <begin position="308"/>
        <end position="323"/>
    </location>
</feature>
<feature type="compositionally biased region" description="Low complexity" evidence="4">
    <location>
        <begin position="101"/>
        <end position="122"/>
    </location>
</feature>
<feature type="compositionally biased region" description="Basic residues" evidence="4">
    <location>
        <begin position="377"/>
        <end position="406"/>
    </location>
</feature>
<dbReference type="Gene3D" id="3.30.70.330">
    <property type="match status" value="3"/>
</dbReference>
<dbReference type="AlphaFoldDB" id="A0A0N0VH27"/>
<comment type="caution">
    <text evidence="7">The sequence shown here is derived from an EMBL/GenBank/DDBJ whole genome shotgun (WGS) entry which is preliminary data.</text>
</comment>
<feature type="domain" description="RRM" evidence="5">
    <location>
        <begin position="4"/>
        <end position="76"/>
    </location>
</feature>
<evidence type="ECO:0000259" key="5">
    <source>
        <dbReference type="PROSITE" id="PS50102"/>
    </source>
</evidence>
<dbReference type="GO" id="GO:0005634">
    <property type="term" value="C:nucleus"/>
    <property type="evidence" value="ECO:0007669"/>
    <property type="project" value="TreeGrafter"/>
</dbReference>
<proteinExistence type="predicted"/>
<dbReference type="RefSeq" id="XP_015662684.1">
    <property type="nucleotide sequence ID" value="XM_015799206.1"/>
</dbReference>
<evidence type="ECO:0000259" key="6">
    <source>
        <dbReference type="PROSITE" id="PS50158"/>
    </source>
</evidence>
<dbReference type="PROSITE" id="PS50102">
    <property type="entry name" value="RRM"/>
    <property type="match status" value="3"/>
</dbReference>
<feature type="region of interest" description="Disordered" evidence="4">
    <location>
        <begin position="333"/>
        <end position="406"/>
    </location>
</feature>
<evidence type="ECO:0000313" key="8">
    <source>
        <dbReference type="Proteomes" id="UP000037923"/>
    </source>
</evidence>
<dbReference type="EMBL" id="LGTL01000003">
    <property type="protein sequence ID" value="KPA84244.1"/>
    <property type="molecule type" value="Genomic_DNA"/>
</dbReference>
<dbReference type="CDD" id="cd00590">
    <property type="entry name" value="RRM_SF"/>
    <property type="match status" value="2"/>
</dbReference>
<feature type="domain" description="RRM" evidence="5">
    <location>
        <begin position="233"/>
        <end position="305"/>
    </location>
</feature>
<dbReference type="InterPro" id="IPR035979">
    <property type="entry name" value="RBD_domain_sf"/>
</dbReference>
<dbReference type="InterPro" id="IPR036875">
    <property type="entry name" value="Znf_CCHC_sf"/>
</dbReference>
<dbReference type="SMART" id="SM00360">
    <property type="entry name" value="RRM"/>
    <property type="match status" value="3"/>
</dbReference>
<feature type="compositionally biased region" description="Basic and acidic residues" evidence="4">
    <location>
        <begin position="335"/>
        <end position="351"/>
    </location>
</feature>
<dbReference type="RefSeq" id="XP_015662683.1">
    <property type="nucleotide sequence ID" value="XM_015799205.1"/>
</dbReference>
<dbReference type="SMART" id="SM00343">
    <property type="entry name" value="ZnF_C2HC"/>
    <property type="match status" value="2"/>
</dbReference>
<keyword evidence="2" id="KW-0863">Zinc-finger</keyword>
<feature type="region of interest" description="Disordered" evidence="4">
    <location>
        <begin position="211"/>
        <end position="230"/>
    </location>
</feature>
<dbReference type="Pfam" id="PF00098">
    <property type="entry name" value="zf-CCHC"/>
    <property type="match status" value="1"/>
</dbReference>
<organism evidence="7 8">
    <name type="scientific">Leptomonas pyrrhocoris</name>
    <name type="common">Firebug parasite</name>
    <dbReference type="NCBI Taxonomy" id="157538"/>
    <lineage>
        <taxon>Eukaryota</taxon>
        <taxon>Discoba</taxon>
        <taxon>Euglenozoa</taxon>
        <taxon>Kinetoplastea</taxon>
        <taxon>Metakinetoplastina</taxon>
        <taxon>Trypanosomatida</taxon>
        <taxon>Trypanosomatidae</taxon>
        <taxon>Leishmaniinae</taxon>
        <taxon>Leptomonas</taxon>
    </lineage>
</organism>
<sequence length="406" mass="44174">MSSCTVYVTGLPSSATQDDVIDFFTRIGNVAEVHMRAADSDAPVAVVFDKPEDAASAVSITGSDFQEDIPIHIAAHATPAPTGEASAPVAAQEAQHDAAVATTTTATAAAAADEAGGATGNTSRRPLRESRNDLTNKVVVSHLAPFTKKEEVRSVFAACGEINDFALLPGRHMAFVGFTTAEAFEKALRLDETEIAGSRVVVERRHGNNIAADRSRAGAEHAPTASGPTTIPNRIVVRNVPQDVTKAGLRAFFEPDCGVATDIYVKPEVGIAFMAFATAGGTDKAIGKSGQEYEGNVIQVERRQVLVCRRCGREGHKGAECRQPYCTECRTVGHSSRECPRRRGGDRGGGDRRRHRSLSSERDRRRRRRSDSSERDRRRRRHSRSRSRSRSPPRRRRSRSPPRGRR</sequence>
<dbReference type="InterPro" id="IPR000504">
    <property type="entry name" value="RRM_dom"/>
</dbReference>
<keyword evidence="1 3" id="KW-0694">RNA-binding</keyword>
<dbReference type="Gene3D" id="4.10.60.10">
    <property type="entry name" value="Zinc finger, CCHC-type"/>
    <property type="match status" value="1"/>
</dbReference>
<dbReference type="EMBL" id="LGTL01000003">
    <property type="protein sequence ID" value="KPA84245.1"/>
    <property type="molecule type" value="Genomic_DNA"/>
</dbReference>
<dbReference type="OMA" id="SACTVYV"/>
<dbReference type="InterPro" id="IPR050374">
    <property type="entry name" value="RRT5_SRSF_SR"/>
</dbReference>
<dbReference type="OrthoDB" id="79941at2759"/>
<evidence type="ECO:0000313" key="7">
    <source>
        <dbReference type="EMBL" id="KPA84244.1"/>
    </source>
</evidence>
<dbReference type="Proteomes" id="UP000037923">
    <property type="component" value="Unassembled WGS sequence"/>
</dbReference>
<dbReference type="GO" id="GO:0003729">
    <property type="term" value="F:mRNA binding"/>
    <property type="evidence" value="ECO:0007669"/>
    <property type="project" value="TreeGrafter"/>
</dbReference>